<proteinExistence type="predicted"/>
<organism evidence="2 3">
    <name type="scientific">Seminavis robusta</name>
    <dbReference type="NCBI Taxonomy" id="568900"/>
    <lineage>
        <taxon>Eukaryota</taxon>
        <taxon>Sar</taxon>
        <taxon>Stramenopiles</taxon>
        <taxon>Ochrophyta</taxon>
        <taxon>Bacillariophyta</taxon>
        <taxon>Bacillariophyceae</taxon>
        <taxon>Bacillariophycidae</taxon>
        <taxon>Naviculales</taxon>
        <taxon>Naviculaceae</taxon>
        <taxon>Seminavis</taxon>
    </lineage>
</organism>
<sequence>MNNFYHLASLGKNGNKAPLAMDTVSEAQWPGLAASSLASLSGLNSLSRNRSLVDSLLLKARGPSQIENVFMGSLHAKAASQQRGADFSSLLTPPFPLLDVPSQRSGPSALSLALAPDHGIPSRDLSRTSVAPTEMSRTASLALLRSSLQTRRAERLAEALKLQREEAEVARAIAISSQFDAPARKRSFSLAAMQEPMFPSTAAGAFDAPLAPPAMKKQRREGSFLCAQLPSRGSQQSFSPIPRSERLVTEPSSKMNLSPVTTPSESSTSSSNNSKLLSMACDEESLTPYQCLARKQIEIFAAEKKDVDAKGRNRSIVQGQVGIRCIHCAHLPARERSKGSTIYPSKLEGIYQAAQNMANSHISKYCQNIPVETRDKLLASGNKKSSAGGGKEYWSTGAKILGVGENDHGLCFLQAASSDS</sequence>
<keyword evidence="3" id="KW-1185">Reference proteome</keyword>
<dbReference type="EMBL" id="CAICTM010002498">
    <property type="protein sequence ID" value="CAB9529424.1"/>
    <property type="molecule type" value="Genomic_DNA"/>
</dbReference>
<evidence type="ECO:0000313" key="2">
    <source>
        <dbReference type="EMBL" id="CAB9529424.1"/>
    </source>
</evidence>
<evidence type="ECO:0000313" key="3">
    <source>
        <dbReference type="Proteomes" id="UP001153069"/>
    </source>
</evidence>
<dbReference type="Proteomes" id="UP001153069">
    <property type="component" value="Unassembled WGS sequence"/>
</dbReference>
<reference evidence="2" key="1">
    <citation type="submission" date="2020-06" db="EMBL/GenBank/DDBJ databases">
        <authorList>
            <consortium name="Plant Systems Biology data submission"/>
        </authorList>
    </citation>
    <scope>NUCLEOTIDE SEQUENCE</scope>
    <source>
        <strain evidence="2">D6</strain>
    </source>
</reference>
<protein>
    <submittedName>
        <fullName evidence="2">Uncharacterized protein</fullName>
    </submittedName>
</protein>
<gene>
    <name evidence="2" type="ORF">SEMRO_2500_G329430.1</name>
</gene>
<feature type="region of interest" description="Disordered" evidence="1">
    <location>
        <begin position="230"/>
        <end position="274"/>
    </location>
</feature>
<name>A0A9N8F2G4_9STRA</name>
<feature type="compositionally biased region" description="Low complexity" evidence="1">
    <location>
        <begin position="257"/>
        <end position="274"/>
    </location>
</feature>
<accession>A0A9N8F2G4</accession>
<evidence type="ECO:0000256" key="1">
    <source>
        <dbReference type="SAM" id="MobiDB-lite"/>
    </source>
</evidence>
<comment type="caution">
    <text evidence="2">The sequence shown here is derived from an EMBL/GenBank/DDBJ whole genome shotgun (WGS) entry which is preliminary data.</text>
</comment>
<dbReference type="AlphaFoldDB" id="A0A9N8F2G4"/>